<evidence type="ECO:0000256" key="2">
    <source>
        <dbReference type="ARBA" id="ARBA00022771"/>
    </source>
</evidence>
<dbReference type="GO" id="GO:0008270">
    <property type="term" value="F:zinc ion binding"/>
    <property type="evidence" value="ECO:0007669"/>
    <property type="project" value="UniProtKB-KW"/>
</dbReference>
<dbReference type="EMBL" id="FN649760">
    <property type="protein sequence ID" value="CBN78268.1"/>
    <property type="molecule type" value="Genomic_DNA"/>
</dbReference>
<evidence type="ECO:0000256" key="1">
    <source>
        <dbReference type="ARBA" id="ARBA00022723"/>
    </source>
</evidence>
<dbReference type="STRING" id="2880.D8LNQ8"/>
<dbReference type="Gene3D" id="6.10.140.2220">
    <property type="match status" value="1"/>
</dbReference>
<evidence type="ECO:0000256" key="3">
    <source>
        <dbReference type="ARBA" id="ARBA00022833"/>
    </source>
</evidence>
<dbReference type="SUPFAM" id="SSF144232">
    <property type="entry name" value="HIT/MYND zinc finger-like"/>
    <property type="match status" value="1"/>
</dbReference>
<dbReference type="InterPro" id="IPR002893">
    <property type="entry name" value="Znf_MYND"/>
</dbReference>
<evidence type="ECO:0000259" key="6">
    <source>
        <dbReference type="PROSITE" id="PS50865"/>
    </source>
</evidence>
<dbReference type="GO" id="GO:0000981">
    <property type="term" value="F:DNA-binding transcription factor activity, RNA polymerase II-specific"/>
    <property type="evidence" value="ECO:0007669"/>
    <property type="project" value="TreeGrafter"/>
</dbReference>
<name>D8LNQ8_ECTSI</name>
<dbReference type="PROSITE" id="PS01360">
    <property type="entry name" value="ZF_MYND_1"/>
    <property type="match status" value="1"/>
</dbReference>
<evidence type="ECO:0000256" key="4">
    <source>
        <dbReference type="PROSITE-ProRule" id="PRU00134"/>
    </source>
</evidence>
<protein>
    <recommendedName>
        <fullName evidence="6">MYND-type domain-containing protein</fullName>
    </recommendedName>
</protein>
<keyword evidence="3" id="KW-0862">Zinc</keyword>
<evidence type="ECO:0000313" key="8">
    <source>
        <dbReference type="Proteomes" id="UP000002630"/>
    </source>
</evidence>
<dbReference type="PROSITE" id="PS50865">
    <property type="entry name" value="ZF_MYND_2"/>
    <property type="match status" value="1"/>
</dbReference>
<dbReference type="OrthoDB" id="58802at2759"/>
<keyword evidence="1" id="KW-0479">Metal-binding</keyword>
<organism evidence="7 8">
    <name type="scientific">Ectocarpus siliculosus</name>
    <name type="common">Brown alga</name>
    <name type="synonym">Conferva siliculosa</name>
    <dbReference type="NCBI Taxonomy" id="2880"/>
    <lineage>
        <taxon>Eukaryota</taxon>
        <taxon>Sar</taxon>
        <taxon>Stramenopiles</taxon>
        <taxon>Ochrophyta</taxon>
        <taxon>PX clade</taxon>
        <taxon>Phaeophyceae</taxon>
        <taxon>Ectocarpales</taxon>
        <taxon>Ectocarpaceae</taxon>
        <taxon>Ectocarpus</taxon>
    </lineage>
</organism>
<dbReference type="GO" id="GO:0005634">
    <property type="term" value="C:nucleus"/>
    <property type="evidence" value="ECO:0007669"/>
    <property type="project" value="TreeGrafter"/>
</dbReference>
<feature type="domain" description="MYND-type" evidence="6">
    <location>
        <begin position="1334"/>
        <end position="1371"/>
    </location>
</feature>
<accession>D8LNQ8</accession>
<dbReference type="Proteomes" id="UP000002630">
    <property type="component" value="Unassembled WGS sequence"/>
</dbReference>
<dbReference type="PANTHER" id="PTHR10237">
    <property type="entry name" value="DEFORMED EPIDERMAL AUTOREGULATORY FACTOR 1 HOMOLOG SUPPRESSIN"/>
    <property type="match status" value="1"/>
</dbReference>
<evidence type="ECO:0000313" key="7">
    <source>
        <dbReference type="EMBL" id="CBN78268.1"/>
    </source>
</evidence>
<dbReference type="Pfam" id="PF01753">
    <property type="entry name" value="zf-MYND"/>
    <property type="match status" value="1"/>
</dbReference>
<dbReference type="InterPro" id="IPR024119">
    <property type="entry name" value="TF_DEAF-1"/>
</dbReference>
<keyword evidence="2 4" id="KW-0863">Zinc-finger</keyword>
<keyword evidence="8" id="KW-1185">Reference proteome</keyword>
<dbReference type="InParanoid" id="D8LNQ8"/>
<evidence type="ECO:0000256" key="5">
    <source>
        <dbReference type="SAM" id="MobiDB-lite"/>
    </source>
</evidence>
<gene>
    <name evidence="7" type="ORF">Esi_0005_0136</name>
</gene>
<feature type="region of interest" description="Disordered" evidence="5">
    <location>
        <begin position="133"/>
        <end position="164"/>
    </location>
</feature>
<dbReference type="InterPro" id="IPR027974">
    <property type="entry name" value="DUF4470"/>
</dbReference>
<reference evidence="7 8" key="1">
    <citation type="journal article" date="2010" name="Nature">
        <title>The Ectocarpus genome and the independent evolution of multicellularity in brown algae.</title>
        <authorList>
            <person name="Cock J.M."/>
            <person name="Sterck L."/>
            <person name="Rouze P."/>
            <person name="Scornet D."/>
            <person name="Allen A.E."/>
            <person name="Amoutzias G."/>
            <person name="Anthouard V."/>
            <person name="Artiguenave F."/>
            <person name="Aury J.M."/>
            <person name="Badger J.H."/>
            <person name="Beszteri B."/>
            <person name="Billiau K."/>
            <person name="Bonnet E."/>
            <person name="Bothwell J.H."/>
            <person name="Bowler C."/>
            <person name="Boyen C."/>
            <person name="Brownlee C."/>
            <person name="Carrano C.J."/>
            <person name="Charrier B."/>
            <person name="Cho G.Y."/>
            <person name="Coelho S.M."/>
            <person name="Collen J."/>
            <person name="Corre E."/>
            <person name="Da Silva C."/>
            <person name="Delage L."/>
            <person name="Delaroque N."/>
            <person name="Dittami S.M."/>
            <person name="Doulbeau S."/>
            <person name="Elias M."/>
            <person name="Farnham G."/>
            <person name="Gachon C.M."/>
            <person name="Gschloessl B."/>
            <person name="Heesch S."/>
            <person name="Jabbari K."/>
            <person name="Jubin C."/>
            <person name="Kawai H."/>
            <person name="Kimura K."/>
            <person name="Kloareg B."/>
            <person name="Kupper F.C."/>
            <person name="Lang D."/>
            <person name="Le Bail A."/>
            <person name="Leblanc C."/>
            <person name="Lerouge P."/>
            <person name="Lohr M."/>
            <person name="Lopez P.J."/>
            <person name="Martens C."/>
            <person name="Maumus F."/>
            <person name="Michel G."/>
            <person name="Miranda-Saavedra D."/>
            <person name="Morales J."/>
            <person name="Moreau H."/>
            <person name="Motomura T."/>
            <person name="Nagasato C."/>
            <person name="Napoli C.A."/>
            <person name="Nelson D.R."/>
            <person name="Nyvall-Collen P."/>
            <person name="Peters A.F."/>
            <person name="Pommier C."/>
            <person name="Potin P."/>
            <person name="Poulain J."/>
            <person name="Quesneville H."/>
            <person name="Read B."/>
            <person name="Rensing S.A."/>
            <person name="Ritter A."/>
            <person name="Rousvoal S."/>
            <person name="Samanta M."/>
            <person name="Samson G."/>
            <person name="Schroeder D.C."/>
            <person name="Segurens B."/>
            <person name="Strittmatter M."/>
            <person name="Tonon T."/>
            <person name="Tregear J.W."/>
            <person name="Valentin K."/>
            <person name="von Dassow P."/>
            <person name="Yamagishi T."/>
            <person name="Van de Peer Y."/>
            <person name="Wincker P."/>
        </authorList>
    </citation>
    <scope>NUCLEOTIDE SEQUENCE [LARGE SCALE GENOMIC DNA]</scope>
    <source>
        <strain evidence="8">Ec32 / CCAP1310/4</strain>
    </source>
</reference>
<dbReference type="PANTHER" id="PTHR10237:SF14">
    <property type="entry name" value="MYND-TYPE DOMAIN-CONTAINING PROTEIN"/>
    <property type="match status" value="1"/>
</dbReference>
<proteinExistence type="predicted"/>
<dbReference type="Pfam" id="PF14737">
    <property type="entry name" value="DUF4470"/>
    <property type="match status" value="1"/>
</dbReference>
<sequence length="1372" mass="147935">MADAEAAPTKHFVHTQASHFTTIFFFYAYGNTPPTDLLQHVPHDAERADILSLGCSDLRDLLYSVLLHGRRGVSCGPVPRQLSFTLNDWEPAIHARNLMLLQMILDSRGLLNAEADGVDAVVRGMDTVAVDAGSGDRSIPEAAGKSVCKKKTGKKKTSDKTATKPSLSGAAFAQRIGVIFSAMYNMFVDADTLKMVHEVAGRLASSAASPAEWSSTELGRIVRFADDRSQDRVREILTNYTDHGLQEPGVFTRIRRERTAFLTKYMPKSMGNIISRAMGLSSFCQGESIEANAKMRRQYLREGILDPFPLLLEEGAPAVRRGPFRKVNPLLLVTERKGAASSLHYGAFPLDAFHTDVSWWKVRPESLQDEFGKLARRVTKHRDAGSHSGLGGPKVANGVRQDAWFGTALEELAQMCGAFLAATSTSVSSAAPALGIILQVGDSLNFCDALLTASPSRGAVEDCTTSAEFAPISFQQGSVQPLHLRADVFSCQPEFDVISTNNLVEHLGMVNVLVASAPLLKALPHAVLLTSLMATLVNLHQYKDLADFQAKLLCMSSQAAGILLGVVPVSSLSSVVGHADTMTLVAGSLGTMFSRQKGASESAPSQFRLVWKRPSAALGESVAAEASMDISPADLVSLTLPVYKNMSPMAGPFGMTREMIISMATTANHYTSVSFIRLLVGAGRRLRLSATHYRAVLHALMNNSGMMLASNLSQEQMALFHALDLARMRPCDLGSGPIPLDTRRVVLLVPKSGLSLLRHFQLPGVYLSVTGATTQQPFDNHFTCAHMAYVRVHRGGGLGGEGGGGDGWRSLNKHLSVRDAREDDPEAELMVSALLPTIALVLAVPSVTELQLRPRESIEVINAPKDIKKRLGGDHKVFYKAGISDADRVAVLTPGEAGKSVMAAESPPPLACPQIGVACIPDQATSAYSAQLVRKSTSEAAALHRALHGDSAIDQSVELINQAGRGSDVLLAYKVTLVMANDHARARLAAAEGAPAVELSRDPCSIRVKLEEGLRHTARLPFPVAKRSAMKIKFSKSKGYLCVTAPLLKGPLQAPFSLTVYSNTEGAGHRAIPSTVFWPPCAPLSSLPRLDFKAEWIHRKVMGEFSLTHAEVLMRDEATTQKKGGVDPALLGLKESFMAIASMACTHHQDELPVWTHPWVCISDNHRFDQPAIWLWVNEILLDSSNEALILDCCVMPVARMDDPVSAQLRETIELQDGPSFVASKAYPGELALWTALLPVAVERARQTYAHTADCTYASPSDAPLALCDCGRGKDLHSECMHSIELANAMGARVPVHPSVYRAAFSPLYAPPGTSSFVTVAKMAAASVAGPPKCAKCGIGGKSLQCTRCRKVSYCSKECQRQHWKIHKAACG</sequence>